<feature type="repeat" description="RCC1" evidence="3">
    <location>
        <begin position="481"/>
        <end position="543"/>
    </location>
</feature>
<keyword evidence="1" id="KW-0344">Guanine-nucleotide releasing factor</keyword>
<protein>
    <recommendedName>
        <fullName evidence="5">RCC1-like domain-containing protein</fullName>
    </recommendedName>
</protein>
<dbReference type="PROSITE" id="PS00626">
    <property type="entry name" value="RCC1_2"/>
    <property type="match status" value="4"/>
</dbReference>
<dbReference type="InterPro" id="IPR000408">
    <property type="entry name" value="Reg_chr_condens"/>
</dbReference>
<dbReference type="Pfam" id="PF25390">
    <property type="entry name" value="WD40_RLD"/>
    <property type="match status" value="1"/>
</dbReference>
<dbReference type="OrthoDB" id="61110at2759"/>
<dbReference type="PRINTS" id="PR00633">
    <property type="entry name" value="RCCNDNSATION"/>
</dbReference>
<feature type="repeat" description="RCC1" evidence="3">
    <location>
        <begin position="302"/>
        <end position="370"/>
    </location>
</feature>
<evidence type="ECO:0000313" key="6">
    <source>
        <dbReference type="EMBL" id="TFY54248.1"/>
    </source>
</evidence>
<reference evidence="6 7" key="1">
    <citation type="submission" date="2019-02" db="EMBL/GenBank/DDBJ databases">
        <title>Genome sequencing of the rare red list fungi Dentipellis fragilis.</title>
        <authorList>
            <person name="Buettner E."/>
            <person name="Kellner H."/>
        </authorList>
    </citation>
    <scope>NUCLEOTIDE SEQUENCE [LARGE SCALE GENOMIC DNA]</scope>
    <source>
        <strain evidence="6 7">DSM 105465</strain>
    </source>
</reference>
<keyword evidence="2" id="KW-0677">Repeat</keyword>
<evidence type="ECO:0000313" key="7">
    <source>
        <dbReference type="Proteomes" id="UP000298327"/>
    </source>
</evidence>
<feature type="region of interest" description="Disordered" evidence="4">
    <location>
        <begin position="96"/>
        <end position="223"/>
    </location>
</feature>
<dbReference type="EMBL" id="SEOQ01001049">
    <property type="protein sequence ID" value="TFY54248.1"/>
    <property type="molecule type" value="Genomic_DNA"/>
</dbReference>
<feature type="compositionally biased region" description="Basic and acidic residues" evidence="4">
    <location>
        <begin position="120"/>
        <end position="132"/>
    </location>
</feature>
<keyword evidence="7" id="KW-1185">Reference proteome</keyword>
<feature type="compositionally biased region" description="Low complexity" evidence="4">
    <location>
        <begin position="133"/>
        <end position="167"/>
    </location>
</feature>
<feature type="compositionally biased region" description="Basic residues" evidence="4">
    <location>
        <begin position="192"/>
        <end position="201"/>
    </location>
</feature>
<comment type="caution">
    <text evidence="6">The sequence shown here is derived from an EMBL/GenBank/DDBJ whole genome shotgun (WGS) entry which is preliminary data.</text>
</comment>
<organism evidence="6 7">
    <name type="scientific">Dentipellis fragilis</name>
    <dbReference type="NCBI Taxonomy" id="205917"/>
    <lineage>
        <taxon>Eukaryota</taxon>
        <taxon>Fungi</taxon>
        <taxon>Dikarya</taxon>
        <taxon>Basidiomycota</taxon>
        <taxon>Agaricomycotina</taxon>
        <taxon>Agaricomycetes</taxon>
        <taxon>Russulales</taxon>
        <taxon>Hericiaceae</taxon>
        <taxon>Dentipellis</taxon>
    </lineage>
</organism>
<feature type="repeat" description="RCC1" evidence="3">
    <location>
        <begin position="236"/>
        <end position="301"/>
    </location>
</feature>
<feature type="repeat" description="RCC1" evidence="3">
    <location>
        <begin position="544"/>
        <end position="608"/>
    </location>
</feature>
<dbReference type="GO" id="GO:0005737">
    <property type="term" value="C:cytoplasm"/>
    <property type="evidence" value="ECO:0007669"/>
    <property type="project" value="TreeGrafter"/>
</dbReference>
<name>A0A4Y9XX37_9AGAM</name>
<feature type="repeat" description="RCC1" evidence="3">
    <location>
        <begin position="609"/>
        <end position="662"/>
    </location>
</feature>
<evidence type="ECO:0000256" key="4">
    <source>
        <dbReference type="SAM" id="MobiDB-lite"/>
    </source>
</evidence>
<dbReference type="Gene3D" id="2.130.10.30">
    <property type="entry name" value="Regulator of chromosome condensation 1/beta-lactamase-inhibitor protein II"/>
    <property type="match status" value="1"/>
</dbReference>
<dbReference type="PROSITE" id="PS00625">
    <property type="entry name" value="RCC1_1"/>
    <property type="match status" value="1"/>
</dbReference>
<dbReference type="PANTHER" id="PTHR45982:SF1">
    <property type="entry name" value="REGULATOR OF CHROMOSOME CONDENSATION"/>
    <property type="match status" value="1"/>
</dbReference>
<evidence type="ECO:0000256" key="1">
    <source>
        <dbReference type="ARBA" id="ARBA00022658"/>
    </source>
</evidence>
<feature type="repeat" description="RCC1" evidence="3">
    <location>
        <begin position="371"/>
        <end position="423"/>
    </location>
</feature>
<proteinExistence type="predicted"/>
<dbReference type="STRING" id="205917.A0A4Y9XX37"/>
<dbReference type="InterPro" id="IPR009091">
    <property type="entry name" value="RCC1/BLIP-II"/>
</dbReference>
<dbReference type="GO" id="GO:0005085">
    <property type="term" value="F:guanyl-nucleotide exchange factor activity"/>
    <property type="evidence" value="ECO:0007669"/>
    <property type="project" value="TreeGrafter"/>
</dbReference>
<evidence type="ECO:0000259" key="5">
    <source>
        <dbReference type="Pfam" id="PF25390"/>
    </source>
</evidence>
<dbReference type="InterPro" id="IPR051553">
    <property type="entry name" value="Ran_GTPase-activating"/>
</dbReference>
<dbReference type="Proteomes" id="UP000298327">
    <property type="component" value="Unassembled WGS sequence"/>
</dbReference>
<dbReference type="AlphaFoldDB" id="A0A4Y9XX37"/>
<dbReference type="PANTHER" id="PTHR45982">
    <property type="entry name" value="REGULATOR OF CHROMOSOME CONDENSATION"/>
    <property type="match status" value="1"/>
</dbReference>
<sequence length="664" mass="70492">MRRHSSRCRDTHSRLLYETRPSTTRLWQNATHVIVLVDTRLFPTAKTCGSNVVPPISFLALIHHTKRPISLRVSSAFSGASRLDIQTLSSEILSPARESNYPTSNHRHHPLTTMPPRNRAKADDAAKTEAKAAVRASSRATVKAKAAAAPAPTRTRAPPKRAASPDTSPSPPPVAKRARNGAAKVATEPKMPPKKTTRRAKTPVANGAPKKAKATATPPPGINPLPSFHDKVRPAMQLFVWGAGNFGQFGMGTDALGEFSKPRRNLWVEEKIGEGAFGDEPGAGLIAVAAGGLHTLFVDEKGTIWSCGVNDDAALGRETKDIPNPDKPGEFLDIDELTAVPHPLTTLVEENFRAVKVAAGDSISAAISDEGKLRVWGSFRANEGSLGFASGLRHQFTPKAVLEDEQCVSVATGNNHLLVLTSQGNIYSWGAGEQGQLGRKILERRKIHGTVPEKVVLGNRGRHAVAIGAGNYHSFAVDEAGDVWGWGLNSAGQTGTGINSADTDSIVQTPRRVPGLSTADLGNDARVVAIAGGDLHTLFLTSDGRVYACGRADSSQLGLPEDHPALKEHAEEHFVPEPVRVEFPVDPEEDPVVQISAGTGFNAAVTRDGALYAWGESEQGEVGVGESGKAVTPAVVVRREGGSFAAMAVSCGGQHTLGLFKKRS</sequence>
<gene>
    <name evidence="6" type="ORF">EVG20_g9786</name>
</gene>
<evidence type="ECO:0000256" key="2">
    <source>
        <dbReference type="ARBA" id="ARBA00022737"/>
    </source>
</evidence>
<accession>A0A4Y9XX37</accession>
<evidence type="ECO:0000256" key="3">
    <source>
        <dbReference type="PROSITE-ProRule" id="PRU00235"/>
    </source>
</evidence>
<feature type="repeat" description="RCC1" evidence="3">
    <location>
        <begin position="424"/>
        <end position="480"/>
    </location>
</feature>
<dbReference type="SUPFAM" id="SSF50985">
    <property type="entry name" value="RCC1/BLIP-II"/>
    <property type="match status" value="1"/>
</dbReference>
<feature type="domain" description="RCC1-like" evidence="5">
    <location>
        <begin position="237"/>
        <end position="657"/>
    </location>
</feature>
<dbReference type="InterPro" id="IPR058923">
    <property type="entry name" value="RCC1-like_dom"/>
</dbReference>
<dbReference type="PROSITE" id="PS50012">
    <property type="entry name" value="RCC1_3"/>
    <property type="match status" value="7"/>
</dbReference>